<protein>
    <submittedName>
        <fullName evidence="8">Zinc transporter ZitB</fullName>
    </submittedName>
</protein>
<evidence type="ECO:0000259" key="7">
    <source>
        <dbReference type="Pfam" id="PF01545"/>
    </source>
</evidence>
<dbReference type="EMBL" id="CP009238">
    <property type="protein sequence ID" value="AIL32228.1"/>
    <property type="molecule type" value="Genomic_DNA"/>
</dbReference>
<dbReference type="PANTHER" id="PTHR11562:SF17">
    <property type="entry name" value="RE54080P-RELATED"/>
    <property type="match status" value="1"/>
</dbReference>
<evidence type="ECO:0000256" key="1">
    <source>
        <dbReference type="ARBA" id="ARBA00004141"/>
    </source>
</evidence>
<dbReference type="PANTHER" id="PTHR11562">
    <property type="entry name" value="CATION EFFLUX PROTEIN/ ZINC TRANSPORTER"/>
    <property type="match status" value="1"/>
</dbReference>
<evidence type="ECO:0000313" key="9">
    <source>
        <dbReference type="Proteomes" id="UP000028945"/>
    </source>
</evidence>
<keyword evidence="3" id="KW-0813">Transport</keyword>
<proteinExistence type="predicted"/>
<evidence type="ECO:0000256" key="4">
    <source>
        <dbReference type="ARBA" id="ARBA00022989"/>
    </source>
</evidence>
<reference evidence="8 9" key="1">
    <citation type="journal article" date="2014" name="BMC Genomics">
        <title>A genomic perspective on a new bacterial genus and species from the Alcaligenaceae family, Basilea psittacipulmonis.</title>
        <authorList>
            <person name="Whiteson K.L."/>
            <person name="Hernandez D."/>
            <person name="Lazarevic V."/>
            <person name="Gaia N."/>
            <person name="Farinelli L."/>
            <person name="Francois P."/>
            <person name="Pilo P."/>
            <person name="Frey J."/>
            <person name="Schrenzel J."/>
        </authorList>
    </citation>
    <scope>NUCLEOTIDE SEQUENCE [LARGE SCALE GENOMIC DNA]</scope>
    <source>
        <strain evidence="8 9">DSM 24701</strain>
    </source>
</reference>
<evidence type="ECO:0000256" key="6">
    <source>
        <dbReference type="SAM" id="Phobius"/>
    </source>
</evidence>
<keyword evidence="3" id="KW-0406">Ion transport</keyword>
<sequence length="303" mass="34058">MQHNHHEHHHHSHHHNSDAKHLLIAFFIILGFMVVEFLGGMIAGSLALLADAGHMLTDALALGIAYFAIKIANQPANSSHSFGYMRIEVISALLNALTLIGIVIWIIYEAILRFYAPKDIMTHTMMIIAVTGMMVNIFVLWFLHKRDTDQINIKGAILHVIGDLLGSVAAVIAAIVIQFTGWTYIDPILSIFVALLILKSAYSLLKSTLHILLEASPQDLNIDEVKAQLLEKIDNLQHISHIHIWSITSGKNIAVIHVKPKAYEHLPELCHQIEAYLEHEFHIVHTSVAIDWETHTDCVFKHH</sequence>
<keyword evidence="2 6" id="KW-0812">Transmembrane</keyword>
<keyword evidence="9" id="KW-1185">Reference proteome</keyword>
<organism evidence="8 9">
    <name type="scientific">Basilea psittacipulmonis DSM 24701</name>
    <dbReference type="NCBI Taxonomy" id="1072685"/>
    <lineage>
        <taxon>Bacteria</taxon>
        <taxon>Pseudomonadati</taxon>
        <taxon>Pseudomonadota</taxon>
        <taxon>Betaproteobacteria</taxon>
        <taxon>Burkholderiales</taxon>
        <taxon>Alcaligenaceae</taxon>
        <taxon>Basilea</taxon>
    </lineage>
</organism>
<dbReference type="InterPro" id="IPR050681">
    <property type="entry name" value="CDF/SLC30A"/>
</dbReference>
<keyword evidence="4 6" id="KW-1133">Transmembrane helix</keyword>
<evidence type="ECO:0000256" key="5">
    <source>
        <dbReference type="ARBA" id="ARBA00023136"/>
    </source>
</evidence>
<keyword evidence="3" id="KW-0862">Zinc</keyword>
<gene>
    <name evidence="8" type="ORF">IX83_01895</name>
</gene>
<dbReference type="AlphaFoldDB" id="A0A077DGJ0"/>
<feature type="transmembrane region" description="Helical" evidence="6">
    <location>
        <begin position="155"/>
        <end position="178"/>
    </location>
</feature>
<dbReference type="GO" id="GO:0005385">
    <property type="term" value="F:zinc ion transmembrane transporter activity"/>
    <property type="evidence" value="ECO:0007669"/>
    <property type="project" value="TreeGrafter"/>
</dbReference>
<accession>A0A077DGJ0</accession>
<dbReference type="Proteomes" id="UP000028945">
    <property type="component" value="Chromosome"/>
</dbReference>
<dbReference type="InterPro" id="IPR027469">
    <property type="entry name" value="Cation_efflux_TMD_sf"/>
</dbReference>
<dbReference type="InterPro" id="IPR058533">
    <property type="entry name" value="Cation_efflux_TM"/>
</dbReference>
<keyword evidence="3" id="KW-0864">Zinc transport</keyword>
<comment type="subcellular location">
    <subcellularLocation>
        <location evidence="1">Membrane</location>
        <topology evidence="1">Multi-pass membrane protein</topology>
    </subcellularLocation>
</comment>
<evidence type="ECO:0000256" key="3">
    <source>
        <dbReference type="ARBA" id="ARBA00022906"/>
    </source>
</evidence>
<feature type="transmembrane region" description="Helical" evidence="6">
    <location>
        <begin position="120"/>
        <end position="143"/>
    </location>
</feature>
<dbReference type="OrthoDB" id="9809646at2"/>
<dbReference type="HOGENOM" id="CLU_013430_0_0_4"/>
<dbReference type="eggNOG" id="COG1230">
    <property type="taxonomic scope" value="Bacteria"/>
</dbReference>
<feature type="transmembrane region" description="Helical" evidence="6">
    <location>
        <begin position="21"/>
        <end position="46"/>
    </location>
</feature>
<dbReference type="RefSeq" id="WP_038498515.1">
    <property type="nucleotide sequence ID" value="NZ_CP009238.1"/>
</dbReference>
<dbReference type="SUPFAM" id="SSF161111">
    <property type="entry name" value="Cation efflux protein transmembrane domain-like"/>
    <property type="match status" value="1"/>
</dbReference>
<feature type="domain" description="Cation efflux protein transmembrane" evidence="7">
    <location>
        <begin position="22"/>
        <end position="213"/>
    </location>
</feature>
<keyword evidence="5 6" id="KW-0472">Membrane</keyword>
<name>A0A077DGJ0_9BURK</name>
<dbReference type="GO" id="GO:0005886">
    <property type="term" value="C:plasma membrane"/>
    <property type="evidence" value="ECO:0007669"/>
    <property type="project" value="TreeGrafter"/>
</dbReference>
<evidence type="ECO:0000313" key="8">
    <source>
        <dbReference type="EMBL" id="AIL32228.1"/>
    </source>
</evidence>
<dbReference type="Pfam" id="PF01545">
    <property type="entry name" value="Cation_efflux"/>
    <property type="match status" value="1"/>
</dbReference>
<feature type="transmembrane region" description="Helical" evidence="6">
    <location>
        <begin position="52"/>
        <end position="69"/>
    </location>
</feature>
<dbReference type="InterPro" id="IPR002524">
    <property type="entry name" value="Cation_efflux"/>
</dbReference>
<dbReference type="Gene3D" id="1.20.1510.10">
    <property type="entry name" value="Cation efflux protein transmembrane domain"/>
    <property type="match status" value="1"/>
</dbReference>
<dbReference type="NCBIfam" id="TIGR01297">
    <property type="entry name" value="CDF"/>
    <property type="match status" value="1"/>
</dbReference>
<feature type="transmembrane region" description="Helical" evidence="6">
    <location>
        <begin position="184"/>
        <end position="205"/>
    </location>
</feature>
<feature type="transmembrane region" description="Helical" evidence="6">
    <location>
        <begin position="89"/>
        <end position="108"/>
    </location>
</feature>
<evidence type="ECO:0000256" key="2">
    <source>
        <dbReference type="ARBA" id="ARBA00022692"/>
    </source>
</evidence>
<dbReference type="KEGG" id="bpsi:IX83_01895"/>